<keyword evidence="4" id="KW-1185">Reference proteome</keyword>
<dbReference type="GO" id="GO:0031578">
    <property type="term" value="P:mitotic spindle orientation checkpoint signaling"/>
    <property type="evidence" value="ECO:0007669"/>
    <property type="project" value="EnsemblFungi"/>
</dbReference>
<dbReference type="GO" id="GO:0005634">
    <property type="term" value="C:nucleus"/>
    <property type="evidence" value="ECO:0007669"/>
    <property type="project" value="EnsemblFungi"/>
</dbReference>
<dbReference type="GO" id="GO:0031267">
    <property type="term" value="F:small GTPase binding"/>
    <property type="evidence" value="ECO:0007669"/>
    <property type="project" value="EnsemblFungi"/>
</dbReference>
<dbReference type="InterPro" id="IPR032675">
    <property type="entry name" value="LRR_dom_sf"/>
</dbReference>
<protein>
    <submittedName>
        <fullName evidence="3">RNI-like protein</fullName>
    </submittedName>
</protein>
<dbReference type="GO" id="GO:0032984">
    <property type="term" value="P:protein-containing complex disassembly"/>
    <property type="evidence" value="ECO:0007669"/>
    <property type="project" value="EnsemblFungi"/>
</dbReference>
<dbReference type="PANTHER" id="PTHR13318:SF95">
    <property type="entry name" value="F-BOX PROTEIN YLR352W"/>
    <property type="match status" value="1"/>
</dbReference>
<feature type="non-terminal residue" evidence="3">
    <location>
        <position position="464"/>
    </location>
</feature>
<dbReference type="InterPro" id="IPR006553">
    <property type="entry name" value="Leu-rich_rpt_Cys-con_subtyp"/>
</dbReference>
<reference evidence="4" key="1">
    <citation type="submission" date="2016-05" db="EMBL/GenBank/DDBJ databases">
        <title>Comparative genomics of biotechnologically important yeasts.</title>
        <authorList>
            <consortium name="DOE Joint Genome Institute"/>
            <person name="Riley R."/>
            <person name="Haridas S."/>
            <person name="Wolfe K.H."/>
            <person name="Lopes M.R."/>
            <person name="Hittinger C.T."/>
            <person name="Goker M."/>
            <person name="Salamov A."/>
            <person name="Wisecaver J."/>
            <person name="Long T.M."/>
            <person name="Aerts A.L."/>
            <person name="Barry K."/>
            <person name="Choi C."/>
            <person name="Clum A."/>
            <person name="Coughlan A.Y."/>
            <person name="Deshpande S."/>
            <person name="Douglass A.P."/>
            <person name="Hanson S.J."/>
            <person name="Klenk H.-P."/>
            <person name="Labutti K."/>
            <person name="Lapidus A."/>
            <person name="Lindquist E."/>
            <person name="Lipzen A."/>
            <person name="Meier-Kolthoff J.P."/>
            <person name="Ohm R.A."/>
            <person name="Otillar R.P."/>
            <person name="Pangilinan J."/>
            <person name="Peng Y."/>
            <person name="Rokas A."/>
            <person name="Rosa C.A."/>
            <person name="Scheuner C."/>
            <person name="Sibirny A.A."/>
            <person name="Slot J.C."/>
            <person name="Stielow J.B."/>
            <person name="Sun H."/>
            <person name="Kurtzman C.P."/>
            <person name="Blackwell M."/>
            <person name="Grigoriev I.V."/>
            <person name="Jeffries T.W."/>
        </authorList>
    </citation>
    <scope>NUCLEOTIDE SEQUENCE [LARGE SCALE GENOMIC DNA]</scope>
    <source>
        <strain evidence="4">NRRL Y-17324</strain>
    </source>
</reference>
<feature type="non-terminal residue" evidence="3">
    <location>
        <position position="1"/>
    </location>
</feature>
<dbReference type="SUPFAM" id="SSF52047">
    <property type="entry name" value="RNI-like"/>
    <property type="match status" value="1"/>
</dbReference>
<dbReference type="GO" id="GO:0007094">
    <property type="term" value="P:mitotic spindle assembly checkpoint signaling"/>
    <property type="evidence" value="ECO:0007669"/>
    <property type="project" value="EnsemblFungi"/>
</dbReference>
<dbReference type="EMBL" id="KV453914">
    <property type="protein sequence ID" value="ODV78112.1"/>
    <property type="molecule type" value="Genomic_DNA"/>
</dbReference>
<dbReference type="PANTHER" id="PTHR13318">
    <property type="entry name" value="PARTNER OF PAIRED, ISOFORM B-RELATED"/>
    <property type="match status" value="1"/>
</dbReference>
<evidence type="ECO:0000256" key="1">
    <source>
        <dbReference type="SAM" id="MobiDB-lite"/>
    </source>
</evidence>
<evidence type="ECO:0000259" key="2">
    <source>
        <dbReference type="Pfam" id="PF25372"/>
    </source>
</evidence>
<name>A0A1E4SFD8_9ASCO</name>
<evidence type="ECO:0000313" key="4">
    <source>
        <dbReference type="Proteomes" id="UP000094285"/>
    </source>
</evidence>
<evidence type="ECO:0000313" key="3">
    <source>
        <dbReference type="EMBL" id="ODV78112.1"/>
    </source>
</evidence>
<organism evidence="3 4">
    <name type="scientific">Suhomyces tanzawaensis NRRL Y-17324</name>
    <dbReference type="NCBI Taxonomy" id="984487"/>
    <lineage>
        <taxon>Eukaryota</taxon>
        <taxon>Fungi</taxon>
        <taxon>Dikarya</taxon>
        <taxon>Ascomycota</taxon>
        <taxon>Saccharomycotina</taxon>
        <taxon>Pichiomycetes</taxon>
        <taxon>Debaryomycetaceae</taxon>
        <taxon>Suhomyces</taxon>
    </lineage>
</organism>
<feature type="region of interest" description="Disordered" evidence="1">
    <location>
        <begin position="1"/>
        <end position="30"/>
    </location>
</feature>
<dbReference type="AlphaFoldDB" id="A0A1E4SFD8"/>
<dbReference type="Gene3D" id="3.80.10.10">
    <property type="entry name" value="Ribonuclease Inhibitor"/>
    <property type="match status" value="2"/>
</dbReference>
<gene>
    <name evidence="3" type="ORF">CANTADRAFT_36521</name>
</gene>
<dbReference type="GO" id="GO:0031146">
    <property type="term" value="P:SCF-dependent proteasomal ubiquitin-dependent protein catabolic process"/>
    <property type="evidence" value="ECO:0007669"/>
    <property type="project" value="EnsemblFungi"/>
</dbReference>
<dbReference type="RefSeq" id="XP_020063234.1">
    <property type="nucleotide sequence ID" value="XM_020208684.1"/>
</dbReference>
<dbReference type="CDD" id="cd09293">
    <property type="entry name" value="AMN1"/>
    <property type="match status" value="1"/>
</dbReference>
<dbReference type="InterPro" id="IPR057207">
    <property type="entry name" value="FBXL15_LRR"/>
</dbReference>
<dbReference type="GO" id="GO:0019005">
    <property type="term" value="C:SCF ubiquitin ligase complex"/>
    <property type="evidence" value="ECO:0007669"/>
    <property type="project" value="TreeGrafter"/>
</dbReference>
<accession>A0A1E4SFD8</accession>
<dbReference type="Proteomes" id="UP000094285">
    <property type="component" value="Unassembled WGS sequence"/>
</dbReference>
<dbReference type="OrthoDB" id="550575at2759"/>
<sequence>NSTTDNSDLESLPDLTEDDGTPTTTPLKRRPSIKSCFFQDPIQPKKLLFTNPSALLPSTPLSSASPSIFDIPELVHKIVEYASLQNTVIPQESTPVRRKPLSYNHAMLIHGNKEQAESALLQKQYQSEKPGSCNGVLFNCLQVNKLFYQVTMEVLSKNFFFSDEIQFSKLAASISTRTCQLKLKPTSFVLHKLFMLKQSAIDMIKDHIDFSDLEWLELYMCPKLYPTIEFFQLGGHRLKKLIITGSKVIDDEFLIMVSKHCPNLEVLDIRACELVSDSGVYQIAKNCRKLTNINFGRKQRGHLITDSSLSILISNNRGLVTVGLAGCHVSDRAVWDLAVHCSGSLQRLSLNNCPYITNQSIPLILTRPNINYPTSYFQNLSVLELRFDVQITNWQPIIEFKRRQEYRGISILIEVCETLMVRMRQHELEMDRAISQRIFRDILDWVNDANDGDLLYHQLLESRR</sequence>
<dbReference type="SMART" id="SM00367">
    <property type="entry name" value="LRR_CC"/>
    <property type="match status" value="4"/>
</dbReference>
<dbReference type="GO" id="GO:2001042">
    <property type="term" value="P:negative regulation of septum digestion after cytokinesis"/>
    <property type="evidence" value="ECO:0007669"/>
    <property type="project" value="EnsemblFungi"/>
</dbReference>
<proteinExistence type="predicted"/>
<dbReference type="Pfam" id="PF25372">
    <property type="entry name" value="DUF7885"/>
    <property type="match status" value="1"/>
</dbReference>
<dbReference type="STRING" id="984487.A0A1E4SFD8"/>
<dbReference type="GO" id="GO:0005933">
    <property type="term" value="C:cellular bud"/>
    <property type="evidence" value="ECO:0007669"/>
    <property type="project" value="EnsemblFungi"/>
</dbReference>
<feature type="domain" description="F-box/LRR-repeat protein 15-like leucin rich repeat" evidence="2">
    <location>
        <begin position="239"/>
        <end position="365"/>
    </location>
</feature>
<dbReference type="GeneID" id="30982821"/>
<dbReference type="GO" id="GO:0005737">
    <property type="term" value="C:cytoplasm"/>
    <property type="evidence" value="ECO:0007669"/>
    <property type="project" value="EnsemblFungi"/>
</dbReference>